<evidence type="ECO:0000256" key="2">
    <source>
        <dbReference type="PIRSR" id="PIRSR006232-1"/>
    </source>
</evidence>
<dbReference type="eggNOG" id="COG1741">
    <property type="taxonomic scope" value="Bacteria"/>
</dbReference>
<dbReference type="Proteomes" id="UP000004095">
    <property type="component" value="Unassembled WGS sequence"/>
</dbReference>
<feature type="binding site" evidence="2">
    <location>
        <position position="85"/>
    </location>
    <ligand>
        <name>Fe cation</name>
        <dbReference type="ChEBI" id="CHEBI:24875"/>
    </ligand>
</feature>
<evidence type="ECO:0000259" key="4">
    <source>
        <dbReference type="Pfam" id="PF02678"/>
    </source>
</evidence>
<protein>
    <recommendedName>
        <fullName evidence="8">Pirin</fullName>
    </recommendedName>
</protein>
<feature type="domain" description="Pirin C-terminal" evidence="5">
    <location>
        <begin position="216"/>
        <end position="318"/>
    </location>
</feature>
<accession>A1ZSV3</accession>
<keyword evidence="7" id="KW-1185">Reference proteome</keyword>
<comment type="caution">
    <text evidence="6">The sequence shown here is derived from an EMBL/GenBank/DDBJ whole genome shotgun (WGS) entry which is preliminary data.</text>
</comment>
<dbReference type="PANTHER" id="PTHR13903:SF8">
    <property type="entry name" value="PIRIN"/>
    <property type="match status" value="1"/>
</dbReference>
<feature type="binding site" evidence="2">
    <location>
        <position position="83"/>
    </location>
    <ligand>
        <name>Fe cation</name>
        <dbReference type="ChEBI" id="CHEBI:24875"/>
    </ligand>
</feature>
<evidence type="ECO:0000256" key="1">
    <source>
        <dbReference type="ARBA" id="ARBA00008416"/>
    </source>
</evidence>
<dbReference type="InterPro" id="IPR008778">
    <property type="entry name" value="Pirin_C_dom"/>
</dbReference>
<comment type="cofactor">
    <cofactor evidence="2">
        <name>Fe cation</name>
        <dbReference type="ChEBI" id="CHEBI:24875"/>
    </cofactor>
    <text evidence="2">Binds 1 Fe cation per subunit.</text>
</comment>
<evidence type="ECO:0008006" key="8">
    <source>
        <dbReference type="Google" id="ProtNLM"/>
    </source>
</evidence>
<dbReference type="InterPro" id="IPR011051">
    <property type="entry name" value="RmlC_Cupin_sf"/>
</dbReference>
<evidence type="ECO:0000259" key="5">
    <source>
        <dbReference type="Pfam" id="PF05726"/>
    </source>
</evidence>
<dbReference type="PANTHER" id="PTHR13903">
    <property type="entry name" value="PIRIN-RELATED"/>
    <property type="match status" value="1"/>
</dbReference>
<reference evidence="6 7" key="1">
    <citation type="submission" date="2007-01" db="EMBL/GenBank/DDBJ databases">
        <authorList>
            <person name="Haygood M."/>
            <person name="Podell S."/>
            <person name="Anderson C."/>
            <person name="Hopkinson B."/>
            <person name="Roe K."/>
            <person name="Barbeau K."/>
            <person name="Gaasterland T."/>
            <person name="Ferriera S."/>
            <person name="Johnson J."/>
            <person name="Kravitz S."/>
            <person name="Beeson K."/>
            <person name="Sutton G."/>
            <person name="Rogers Y.-H."/>
            <person name="Friedman R."/>
            <person name="Frazier M."/>
            <person name="Venter J.C."/>
        </authorList>
    </citation>
    <scope>NUCLEOTIDE SEQUENCE [LARGE SCALE GENOMIC DNA]</scope>
    <source>
        <strain evidence="6 7">ATCC 23134</strain>
    </source>
</reference>
<feature type="binding site" evidence="2">
    <location>
        <position position="127"/>
    </location>
    <ligand>
        <name>Fe cation</name>
        <dbReference type="ChEBI" id="CHEBI:24875"/>
    </ligand>
</feature>
<evidence type="ECO:0000313" key="7">
    <source>
        <dbReference type="Proteomes" id="UP000004095"/>
    </source>
</evidence>
<dbReference type="Pfam" id="PF05726">
    <property type="entry name" value="Pirin_C"/>
    <property type="match status" value="1"/>
</dbReference>
<feature type="binding site" evidence="2">
    <location>
        <position position="129"/>
    </location>
    <ligand>
        <name>Fe cation</name>
        <dbReference type="ChEBI" id="CHEBI:24875"/>
    </ligand>
</feature>
<keyword evidence="2" id="KW-0479">Metal-binding</keyword>
<proteinExistence type="inferred from homology"/>
<dbReference type="AlphaFoldDB" id="A1ZSV3"/>
<dbReference type="GO" id="GO:0046872">
    <property type="term" value="F:metal ion binding"/>
    <property type="evidence" value="ECO:0007669"/>
    <property type="project" value="UniProtKB-KW"/>
</dbReference>
<organism evidence="6 7">
    <name type="scientific">Microscilla marina ATCC 23134</name>
    <dbReference type="NCBI Taxonomy" id="313606"/>
    <lineage>
        <taxon>Bacteria</taxon>
        <taxon>Pseudomonadati</taxon>
        <taxon>Bacteroidota</taxon>
        <taxon>Cytophagia</taxon>
        <taxon>Cytophagales</taxon>
        <taxon>Microscillaceae</taxon>
        <taxon>Microscilla</taxon>
    </lineage>
</organism>
<comment type="similarity">
    <text evidence="1 3">Belongs to the pirin family.</text>
</comment>
<evidence type="ECO:0000313" key="6">
    <source>
        <dbReference type="EMBL" id="EAY26517.1"/>
    </source>
</evidence>
<sequence>MFKQTIKRDSMNNPIKEIAPLGFPWQTSDPFLFCVHHEDFYPAGNEQMGPKASLAGRNLGNDFTIKEGFRMYHGQTVPGFPAHPHRGFETVTIAKTGLVDHSDSLGAAGRFGNGDVQWMTAGKGVQHSEMFPLLNQESNNPFELFQIWLNLPSYKKMANPHFAMLWHEDIPVYQHTDAQNLQTKVDVIAGKIGDTQAPAPAPDSWAADPTNELAIWTIKMDANAQWQLPLASTGINRRLYFYKGNQLKVAGENVPPYHSAQVQADAEVLIENGDQESFLLLLQGKPIDEPVVQHGPFVMNTAHEIQSAMRMFQATQFGGWPWPAHDHVHPREKGRFARFADGSVVEKG</sequence>
<evidence type="ECO:0000256" key="3">
    <source>
        <dbReference type="RuleBase" id="RU003457"/>
    </source>
</evidence>
<name>A1ZSV3_MICM2</name>
<dbReference type="InterPro" id="IPR003829">
    <property type="entry name" value="Pirin_N_dom"/>
</dbReference>
<dbReference type="Gene3D" id="2.60.120.10">
    <property type="entry name" value="Jelly Rolls"/>
    <property type="match status" value="2"/>
</dbReference>
<gene>
    <name evidence="6" type="ORF">M23134_01687</name>
</gene>
<dbReference type="EMBL" id="AAWS01000033">
    <property type="protein sequence ID" value="EAY26517.1"/>
    <property type="molecule type" value="Genomic_DNA"/>
</dbReference>
<feature type="domain" description="Pirin N-terminal" evidence="4">
    <location>
        <begin position="70"/>
        <end position="149"/>
    </location>
</feature>
<dbReference type="Pfam" id="PF02678">
    <property type="entry name" value="Pirin"/>
    <property type="match status" value="1"/>
</dbReference>
<keyword evidence="2" id="KW-0408">Iron</keyword>
<dbReference type="InterPro" id="IPR014710">
    <property type="entry name" value="RmlC-like_jellyroll"/>
</dbReference>
<dbReference type="CDD" id="cd02909">
    <property type="entry name" value="cupin_pirin_N"/>
    <property type="match status" value="1"/>
</dbReference>
<dbReference type="InterPro" id="IPR012093">
    <property type="entry name" value="Pirin"/>
</dbReference>
<dbReference type="SUPFAM" id="SSF51182">
    <property type="entry name" value="RmlC-like cupins"/>
    <property type="match status" value="1"/>
</dbReference>